<dbReference type="EMBL" id="CP093343">
    <property type="protein sequence ID" value="WOG85249.1"/>
    <property type="molecule type" value="Genomic_DNA"/>
</dbReference>
<organism evidence="3">
    <name type="scientific">Daucus carota subsp. sativus</name>
    <name type="common">Carrot</name>
    <dbReference type="NCBI Taxonomy" id="79200"/>
    <lineage>
        <taxon>Eukaryota</taxon>
        <taxon>Viridiplantae</taxon>
        <taxon>Streptophyta</taxon>
        <taxon>Embryophyta</taxon>
        <taxon>Tracheophyta</taxon>
        <taxon>Spermatophyta</taxon>
        <taxon>Magnoliopsida</taxon>
        <taxon>eudicotyledons</taxon>
        <taxon>Gunneridae</taxon>
        <taxon>Pentapetalae</taxon>
        <taxon>asterids</taxon>
        <taxon>campanulids</taxon>
        <taxon>Apiales</taxon>
        <taxon>Apiaceae</taxon>
        <taxon>Apioideae</taxon>
        <taxon>Scandiceae</taxon>
        <taxon>Daucinae</taxon>
        <taxon>Daucus</taxon>
        <taxon>Daucus sect. Daucus</taxon>
    </lineage>
</organism>
<evidence type="ECO:0000259" key="2">
    <source>
        <dbReference type="PROSITE" id="PS51745"/>
    </source>
</evidence>
<dbReference type="AlphaFoldDB" id="A0A166IUE9"/>
<dbReference type="OMA" id="PIGYHHL"/>
<proteinExistence type="predicted"/>
<dbReference type="InterPro" id="IPR000270">
    <property type="entry name" value="PB1_dom"/>
</dbReference>
<feature type="region of interest" description="Disordered" evidence="1">
    <location>
        <begin position="192"/>
        <end position="227"/>
    </location>
</feature>
<evidence type="ECO:0000313" key="4">
    <source>
        <dbReference type="EMBL" id="WOG85249.1"/>
    </source>
</evidence>
<dbReference type="InterPro" id="IPR053793">
    <property type="entry name" value="PB1-like"/>
</dbReference>
<dbReference type="Proteomes" id="UP000077755">
    <property type="component" value="Chromosome 1"/>
</dbReference>
<sequence length="411" mass="45461">MASHRAAEYDSLNSTPRSSDLQDPRVRFMCSFGGKILPRPHDDQLRYVGGDTRIVAINRHTTFSSLLEKLAKFSGTTSISMKYQLPNEDLDALITITNDEDIENMMDEYDRLVQNNPPHSKLARLRIFLFPTDVDSRNSSISSLSSLLNGSIKREHWFFDALNGRPGSGLYRLGSEASSIVSEVPEYLFGIENSDEQSRESKSRTRRVLNDNASDPGSPAPVASPFCSTSSGLGPTYMPPVPDLQPVKTKPEIPVSEPKQGSVQEVTETIDPKFVQQGYGDNSMWHYGPGGQYLNPGVQNMPVYYLPGSVPPPGTVGLQQVPMQAQFVQRYSVGHNQIPVGLHQQVPGMNQVYARERNPYDIRRTPSGVSQHEVYYEVGNAGTVPMYSRMVAPGGEEIEGSGNEYNTGRVL</sequence>
<dbReference type="KEGG" id="dcr:108215197"/>
<keyword evidence="5" id="KW-1185">Reference proteome</keyword>
<dbReference type="Gramene" id="KZN11501">
    <property type="protein sequence ID" value="KZN11501"/>
    <property type="gene ID" value="DCAR_004157"/>
</dbReference>
<dbReference type="PROSITE" id="PS51745">
    <property type="entry name" value="PB1"/>
    <property type="match status" value="1"/>
</dbReference>
<dbReference type="Gene3D" id="3.10.20.90">
    <property type="entry name" value="Phosphatidylinositol 3-kinase Catalytic Subunit, Chain A, domain 1"/>
    <property type="match status" value="1"/>
</dbReference>
<dbReference type="InterPro" id="IPR053198">
    <property type="entry name" value="Gynoecium_Dev_Regulator"/>
</dbReference>
<evidence type="ECO:0000313" key="5">
    <source>
        <dbReference type="Proteomes" id="UP000077755"/>
    </source>
</evidence>
<dbReference type="PANTHER" id="PTHR31066">
    <property type="entry name" value="OS05G0427100 PROTEIN-RELATED"/>
    <property type="match status" value="1"/>
</dbReference>
<feature type="domain" description="PB1" evidence="2">
    <location>
        <begin position="25"/>
        <end position="132"/>
    </location>
</feature>
<reference evidence="3" key="1">
    <citation type="journal article" date="2016" name="Nat. Genet.">
        <title>A high-quality carrot genome assembly provides new insights into carotenoid accumulation and asterid genome evolution.</title>
        <authorList>
            <person name="Iorizzo M."/>
            <person name="Ellison S."/>
            <person name="Senalik D."/>
            <person name="Zeng P."/>
            <person name="Satapoomin P."/>
            <person name="Huang J."/>
            <person name="Bowman M."/>
            <person name="Iovene M."/>
            <person name="Sanseverino W."/>
            <person name="Cavagnaro P."/>
            <person name="Yildiz M."/>
            <person name="Macko-Podgorni A."/>
            <person name="Moranska E."/>
            <person name="Grzebelus E."/>
            <person name="Grzebelus D."/>
            <person name="Ashrafi H."/>
            <person name="Zheng Z."/>
            <person name="Cheng S."/>
            <person name="Spooner D."/>
            <person name="Van Deynze A."/>
            <person name="Simon P."/>
        </authorList>
    </citation>
    <scope>NUCLEOTIDE SEQUENCE [LARGE SCALE GENOMIC DNA]</scope>
    <source>
        <tissue evidence="3">Leaf</tissue>
    </source>
</reference>
<feature type="region of interest" description="Disordered" evidence="1">
    <location>
        <begin position="1"/>
        <end position="20"/>
    </location>
</feature>
<reference evidence="4" key="2">
    <citation type="submission" date="2022-03" db="EMBL/GenBank/DDBJ databases">
        <title>Draft title - Genomic analysis of global carrot germplasm unveils the trajectory of domestication and the origin of high carotenoid orange carrot.</title>
        <authorList>
            <person name="Iorizzo M."/>
            <person name="Ellison S."/>
            <person name="Senalik D."/>
            <person name="Macko-Podgorni A."/>
            <person name="Grzebelus D."/>
            <person name="Bostan H."/>
            <person name="Rolling W."/>
            <person name="Curaba J."/>
            <person name="Simon P."/>
        </authorList>
    </citation>
    <scope>NUCLEOTIDE SEQUENCE</scope>
    <source>
        <tissue evidence="4">Leaf</tissue>
    </source>
</reference>
<accession>A0A166IUE9</accession>
<evidence type="ECO:0000313" key="3">
    <source>
        <dbReference type="EMBL" id="KZN11501.1"/>
    </source>
</evidence>
<dbReference type="FunFam" id="3.10.20.90:FF:000058">
    <property type="entry name" value="Octicosapeptide/phox/Bem1p domain kinase superfamily protein"/>
    <property type="match status" value="1"/>
</dbReference>
<protein>
    <recommendedName>
        <fullName evidence="2">PB1 domain-containing protein</fullName>
    </recommendedName>
</protein>
<dbReference type="OrthoDB" id="1938580at2759"/>
<dbReference type="EMBL" id="LNRQ01000001">
    <property type="protein sequence ID" value="KZN11501.1"/>
    <property type="molecule type" value="Genomic_DNA"/>
</dbReference>
<evidence type="ECO:0000256" key="1">
    <source>
        <dbReference type="SAM" id="MobiDB-lite"/>
    </source>
</evidence>
<dbReference type="CDD" id="cd06410">
    <property type="entry name" value="PB1_UP2"/>
    <property type="match status" value="1"/>
</dbReference>
<dbReference type="SMART" id="SM00666">
    <property type="entry name" value="PB1"/>
    <property type="match status" value="1"/>
</dbReference>
<dbReference type="SUPFAM" id="SSF54277">
    <property type="entry name" value="CAD &amp; PB1 domains"/>
    <property type="match status" value="1"/>
</dbReference>
<dbReference type="Pfam" id="PF00564">
    <property type="entry name" value="PB1"/>
    <property type="match status" value="1"/>
</dbReference>
<gene>
    <name evidence="3" type="ORF">DCAR_004157</name>
    <name evidence="4" type="ORF">DCAR_0104437</name>
</gene>
<dbReference type="PANTHER" id="PTHR31066:SF33">
    <property type="entry name" value="OS07G0556300 PROTEIN"/>
    <property type="match status" value="1"/>
</dbReference>
<name>A0A166IUE9_DAUCS</name>